<dbReference type="EMBL" id="CP020918">
    <property type="protein sequence ID" value="AWG21609.1"/>
    <property type="molecule type" value="Genomic_DNA"/>
</dbReference>
<dbReference type="KEGG" id="ffa:FFWV33_08715"/>
<keyword evidence="3" id="KW-1185">Reference proteome</keyword>
<feature type="transmembrane region" description="Helical" evidence="1">
    <location>
        <begin position="12"/>
        <end position="30"/>
    </location>
</feature>
<evidence type="ECO:0008006" key="4">
    <source>
        <dbReference type="Google" id="ProtNLM"/>
    </source>
</evidence>
<reference evidence="2 3" key="1">
    <citation type="submission" date="2017-04" db="EMBL/GenBank/DDBJ databases">
        <title>Compelte genome sequence of WV33.</title>
        <authorList>
            <person name="Lee P.C."/>
        </authorList>
    </citation>
    <scope>NUCLEOTIDE SEQUENCE [LARGE SCALE GENOMIC DNA]</scope>
    <source>
        <strain evidence="2 3">WV33</strain>
    </source>
</reference>
<evidence type="ECO:0000256" key="1">
    <source>
        <dbReference type="SAM" id="Phobius"/>
    </source>
</evidence>
<dbReference type="OrthoDB" id="1412480at2"/>
<accession>A0A2S1LCY8</accession>
<keyword evidence="1" id="KW-0472">Membrane</keyword>
<sequence length="519" mass="58771">MDFINNKKAKKILILVVLMLSVLVGVHFWAKSKVTRILEEKIPATIALKYTDLDLNVVFGNVSLHDAFITVRSEDKTKTHTFFKVKAVKLKGLGYWDALFNDRISFRKIVLVQPKITHDPTRRDKVDKKADSTKGKKVIAIKELEIRGGSLVVLDAAANDIATTVVDYDLSISDIELGPETKHKLPFDFKNFKFKGKHISTNNSPFEKFIFDELTIDEGNARVTGFHIRPSYSKAALSNVLQFERDHVALDIPKINLEHIQLNRDKNRFQVAVDQMQLQKVNLQVYRDKLVADDLSKKPLYSESLRKLPFDLLVKETTIEDGFISYAELVDSENKAGELTFSSVQATVKSISNAKDAAKTEIDVQAKFMKQAPLNLHWNFDVNNKNNALWVSGSLKNLPASILNPFLKPNMNVVSEGKIDEMYFKFQANKSVSNGEMKMKYDNFKFNILQNDSSKVNKLLTAIGSLFFKSDSEGDSKADFRYGTIEAERDQTKSFFNYLWISVKSGVVSTLTGNGEKEK</sequence>
<evidence type="ECO:0000313" key="2">
    <source>
        <dbReference type="EMBL" id="AWG21609.1"/>
    </source>
</evidence>
<name>A0A2S1LCY8_9FLAO</name>
<keyword evidence="1" id="KW-1133">Transmembrane helix</keyword>
<gene>
    <name evidence="2" type="ORF">FFWV33_08715</name>
</gene>
<dbReference type="Proteomes" id="UP000244527">
    <property type="component" value="Chromosome"/>
</dbReference>
<organism evidence="2 3">
    <name type="scientific">Flavobacterium faecale</name>
    <dbReference type="NCBI Taxonomy" id="1355330"/>
    <lineage>
        <taxon>Bacteria</taxon>
        <taxon>Pseudomonadati</taxon>
        <taxon>Bacteroidota</taxon>
        <taxon>Flavobacteriia</taxon>
        <taxon>Flavobacteriales</taxon>
        <taxon>Flavobacteriaceae</taxon>
        <taxon>Flavobacterium</taxon>
    </lineage>
</organism>
<evidence type="ECO:0000313" key="3">
    <source>
        <dbReference type="Proteomes" id="UP000244527"/>
    </source>
</evidence>
<dbReference type="AlphaFoldDB" id="A0A2S1LCY8"/>
<protein>
    <recommendedName>
        <fullName evidence="4">DUF748 domain-containing protein</fullName>
    </recommendedName>
</protein>
<proteinExistence type="predicted"/>
<keyword evidence="1" id="KW-0812">Transmembrane</keyword>
<dbReference type="RefSeq" id="WP_108740547.1">
    <property type="nucleotide sequence ID" value="NZ_CP020918.1"/>
</dbReference>